<evidence type="ECO:0000256" key="6">
    <source>
        <dbReference type="ARBA" id="ARBA00022679"/>
    </source>
</evidence>
<comment type="catalytic activity">
    <reaction evidence="1 10">
        <text>Transfers a segment of a (1-&gt;4)-alpha-D-glucan to a new position in an acceptor, which may be glucose or a (1-&gt;4)-alpha-D-glucan.</text>
        <dbReference type="EC" id="2.4.1.25"/>
    </reaction>
</comment>
<evidence type="ECO:0000256" key="1">
    <source>
        <dbReference type="ARBA" id="ARBA00000439"/>
    </source>
</evidence>
<keyword evidence="7 10" id="KW-0119">Carbohydrate metabolism</keyword>
<comment type="similarity">
    <text evidence="2 10">Belongs to the disproportionating enzyme family.</text>
</comment>
<dbReference type="Gene3D" id="3.20.20.80">
    <property type="entry name" value="Glycosidases"/>
    <property type="match status" value="1"/>
</dbReference>
<dbReference type="Proteomes" id="UP000187059">
    <property type="component" value="Chromosome"/>
</dbReference>
<dbReference type="InterPro" id="IPR003385">
    <property type="entry name" value="Glyco_hydro_77"/>
</dbReference>
<keyword evidence="5 10" id="KW-0328">Glycosyltransferase</keyword>
<protein>
    <recommendedName>
        <fullName evidence="4 10">4-alpha-glucanotransferase</fullName>
        <ecNumber evidence="3 10">2.4.1.25</ecNumber>
    </recommendedName>
    <alternativeName>
        <fullName evidence="8 10">Amylomaltase</fullName>
    </alternativeName>
    <alternativeName>
        <fullName evidence="9 10">Disproportionating enzyme</fullName>
    </alternativeName>
</protein>
<dbReference type="GO" id="GO:0005975">
    <property type="term" value="P:carbohydrate metabolic process"/>
    <property type="evidence" value="ECO:0007669"/>
    <property type="project" value="InterPro"/>
</dbReference>
<evidence type="ECO:0000256" key="10">
    <source>
        <dbReference type="RuleBase" id="RU361207"/>
    </source>
</evidence>
<organism evidence="11 12">
    <name type="scientific">Salipiger abyssi</name>
    <dbReference type="NCBI Taxonomy" id="1250539"/>
    <lineage>
        <taxon>Bacteria</taxon>
        <taxon>Pseudomonadati</taxon>
        <taxon>Pseudomonadota</taxon>
        <taxon>Alphaproteobacteria</taxon>
        <taxon>Rhodobacterales</taxon>
        <taxon>Roseobacteraceae</taxon>
        <taxon>Salipiger</taxon>
    </lineage>
</organism>
<evidence type="ECO:0000256" key="8">
    <source>
        <dbReference type="ARBA" id="ARBA00031423"/>
    </source>
</evidence>
<dbReference type="InterPro" id="IPR017853">
    <property type="entry name" value="GH"/>
</dbReference>
<accession>A0A1P8UZF8</accession>
<gene>
    <name evidence="11" type="ORF">Ga0080574_TMP4456</name>
</gene>
<evidence type="ECO:0000313" key="12">
    <source>
        <dbReference type="Proteomes" id="UP000187059"/>
    </source>
</evidence>
<dbReference type="GO" id="GO:0004134">
    <property type="term" value="F:4-alpha-glucanotransferase activity"/>
    <property type="evidence" value="ECO:0007669"/>
    <property type="project" value="UniProtKB-EC"/>
</dbReference>
<evidence type="ECO:0000256" key="5">
    <source>
        <dbReference type="ARBA" id="ARBA00022676"/>
    </source>
</evidence>
<evidence type="ECO:0000256" key="2">
    <source>
        <dbReference type="ARBA" id="ARBA00005684"/>
    </source>
</evidence>
<dbReference type="NCBIfam" id="TIGR00217">
    <property type="entry name" value="malQ"/>
    <property type="match status" value="1"/>
</dbReference>
<dbReference type="STRING" id="1250539.Ga0080574_TMP4456"/>
<evidence type="ECO:0000256" key="7">
    <source>
        <dbReference type="ARBA" id="ARBA00023277"/>
    </source>
</evidence>
<evidence type="ECO:0000256" key="3">
    <source>
        <dbReference type="ARBA" id="ARBA00012560"/>
    </source>
</evidence>
<keyword evidence="6 10" id="KW-0808">Transferase</keyword>
<sequence>MSDPALDDRAHKAGIISEFRDLFGNIQVAPEESKLAILAAMGLSEADDTPEPALPRWHVCATEEPPALAVPGDWRIVLEDGSEREGRGPLPALPLGRHRLESEGARCWLLSAPPRLPLPRHLWGLMAPLACLRSTAQGGIGSYDDLAQLAEGLAAQGAAFVGVNPIHAGFPAHPDGFSPYTPSHRRRFAPLYLPTAARAAEPGPLLIFSEELPARMQALEEEFRAAPPGAAFERYLRHEGEALHRFATHQALSEKLGAYWDSWPAAYHDPQSAEVAQAAHDLAERVRFHAWLQYKSEGALAETQSRAKDAGMDLGLYLDLAVGTHPHGAETWDDRQSFAFGASLGAPPDAFAPQGQNWHLAPFNPAHLIDTGFEALALTLRQQLRFSGALRIDHILGFERAFWVPDGDLPGAYVAMPREAMLAVARMEAARAGAVIVGEDLGVIPDGLQQALSDSGILGCRLMCFEHDGDPPWYRAPKDYPEGVIASFSSHDLPTWKGWREGREILLRREIGILPPEHVDGMLSWRGREVEGMDGATSPYRNGYGPEAPEAMAALLAETAACMTALQVEDILGMDNQPNLPGTVSEYPNWRQRLPASPEEIAASPVLANAARIMKRAGR</sequence>
<dbReference type="EC" id="2.4.1.25" evidence="3 10"/>
<dbReference type="EMBL" id="CP015093">
    <property type="protein sequence ID" value="APZ54790.1"/>
    <property type="molecule type" value="Genomic_DNA"/>
</dbReference>
<dbReference type="PANTHER" id="PTHR32438:SF5">
    <property type="entry name" value="4-ALPHA-GLUCANOTRANSFERASE DPE1, CHLOROPLASTIC_AMYLOPLASTIC"/>
    <property type="match status" value="1"/>
</dbReference>
<dbReference type="PANTHER" id="PTHR32438">
    <property type="entry name" value="4-ALPHA-GLUCANOTRANSFERASE DPE1, CHLOROPLASTIC/AMYLOPLASTIC"/>
    <property type="match status" value="1"/>
</dbReference>
<dbReference type="OrthoDB" id="9763489at2"/>
<proteinExistence type="inferred from homology"/>
<dbReference type="AlphaFoldDB" id="A0A1P8UZF8"/>
<dbReference type="SUPFAM" id="SSF51445">
    <property type="entry name" value="(Trans)glycosidases"/>
    <property type="match status" value="1"/>
</dbReference>
<dbReference type="KEGG" id="paby:Ga0080574_TMP4456"/>
<evidence type="ECO:0000256" key="9">
    <source>
        <dbReference type="ARBA" id="ARBA00031501"/>
    </source>
</evidence>
<reference evidence="11 12" key="1">
    <citation type="submission" date="2016-04" db="EMBL/GenBank/DDBJ databases">
        <title>Deep-sea bacteria in the southern Pacific.</title>
        <authorList>
            <person name="Tang K."/>
        </authorList>
    </citation>
    <scope>NUCLEOTIDE SEQUENCE [LARGE SCALE GENOMIC DNA]</scope>
    <source>
        <strain evidence="11 12">JLT2014</strain>
    </source>
</reference>
<keyword evidence="12" id="KW-1185">Reference proteome</keyword>
<name>A0A1P8UZF8_9RHOB</name>
<evidence type="ECO:0000256" key="4">
    <source>
        <dbReference type="ARBA" id="ARBA00020295"/>
    </source>
</evidence>
<dbReference type="Pfam" id="PF02446">
    <property type="entry name" value="Glyco_hydro_77"/>
    <property type="match status" value="1"/>
</dbReference>
<dbReference type="RefSeq" id="WP_076704861.1">
    <property type="nucleotide sequence ID" value="NZ_CP015093.1"/>
</dbReference>
<evidence type="ECO:0000313" key="11">
    <source>
        <dbReference type="EMBL" id="APZ54790.1"/>
    </source>
</evidence>